<organism evidence="1 2">
    <name type="scientific">Streptomyces indiaensis</name>
    <dbReference type="NCBI Taxonomy" id="284033"/>
    <lineage>
        <taxon>Bacteria</taxon>
        <taxon>Bacillati</taxon>
        <taxon>Actinomycetota</taxon>
        <taxon>Actinomycetes</taxon>
        <taxon>Kitasatosporales</taxon>
        <taxon>Streptomycetaceae</taxon>
        <taxon>Streptomyces</taxon>
    </lineage>
</organism>
<dbReference type="EMBL" id="BAAART010000012">
    <property type="protein sequence ID" value="GAA2219775.1"/>
    <property type="molecule type" value="Genomic_DNA"/>
</dbReference>
<reference evidence="2" key="1">
    <citation type="journal article" date="2019" name="Int. J. Syst. Evol. Microbiol.">
        <title>The Global Catalogue of Microorganisms (GCM) 10K type strain sequencing project: providing services to taxonomists for standard genome sequencing and annotation.</title>
        <authorList>
            <consortium name="The Broad Institute Genomics Platform"/>
            <consortium name="The Broad Institute Genome Sequencing Center for Infectious Disease"/>
            <person name="Wu L."/>
            <person name="Ma J."/>
        </authorList>
    </citation>
    <scope>NUCLEOTIDE SEQUENCE [LARGE SCALE GENOMIC DNA]</scope>
    <source>
        <strain evidence="2">JCM 3053</strain>
    </source>
</reference>
<dbReference type="Proteomes" id="UP001501474">
    <property type="component" value="Unassembled WGS sequence"/>
</dbReference>
<evidence type="ECO:0000313" key="2">
    <source>
        <dbReference type="Proteomes" id="UP001501474"/>
    </source>
</evidence>
<name>A0ABP5PZ02_9ACTN</name>
<gene>
    <name evidence="1" type="ORF">GCM10010104_06630</name>
</gene>
<keyword evidence="2" id="KW-1185">Reference proteome</keyword>
<sequence length="178" mass="19910">MFEIRVICDPTDTARILTALESAFTTGTVRHYPTRDGQRHRLYATVDHRTAPEPYPTPEAAYALTPSIISEIGWTARTLATAECFTELDRDYYLRKAALLDRIALLDEPDQFSDGDARETALAAALLLLDTDRPHMAQHLAQQAEQNPRGYVREQYARQARCVFGDGGACLIHPGPDH</sequence>
<protein>
    <submittedName>
        <fullName evidence="1">Uncharacterized protein</fullName>
    </submittedName>
</protein>
<comment type="caution">
    <text evidence="1">The sequence shown here is derived from an EMBL/GenBank/DDBJ whole genome shotgun (WGS) entry which is preliminary data.</text>
</comment>
<proteinExistence type="predicted"/>
<dbReference type="RefSeq" id="WP_234847880.1">
    <property type="nucleotide sequence ID" value="NZ_BAAART010000012.1"/>
</dbReference>
<evidence type="ECO:0000313" key="1">
    <source>
        <dbReference type="EMBL" id="GAA2219775.1"/>
    </source>
</evidence>
<accession>A0ABP5PZ02</accession>